<dbReference type="GO" id="GO:0022857">
    <property type="term" value="F:transmembrane transporter activity"/>
    <property type="evidence" value="ECO:0007669"/>
    <property type="project" value="InterPro"/>
</dbReference>
<evidence type="ECO:0000256" key="6">
    <source>
        <dbReference type="ARBA" id="ARBA00023136"/>
    </source>
</evidence>
<evidence type="ECO:0000256" key="7">
    <source>
        <dbReference type="RuleBase" id="RU003879"/>
    </source>
</evidence>
<dbReference type="GO" id="GO:0015031">
    <property type="term" value="P:protein transport"/>
    <property type="evidence" value="ECO:0007669"/>
    <property type="project" value="UniProtKB-KW"/>
</dbReference>
<comment type="caution">
    <text evidence="9">The sequence shown here is derived from an EMBL/GenBank/DDBJ whole genome shotgun (WGS) entry which is preliminary data.</text>
</comment>
<comment type="similarity">
    <text evidence="2 7">Belongs to the ExbD/TolR family.</text>
</comment>
<evidence type="ECO:0000256" key="4">
    <source>
        <dbReference type="ARBA" id="ARBA00022692"/>
    </source>
</evidence>
<evidence type="ECO:0000313" key="9">
    <source>
        <dbReference type="EMBL" id="MBK1881661.1"/>
    </source>
</evidence>
<dbReference type="RefSeq" id="WP_200268062.1">
    <property type="nucleotide sequence ID" value="NZ_JAENIJ010000005.1"/>
</dbReference>
<dbReference type="Proteomes" id="UP000603141">
    <property type="component" value="Unassembled WGS sequence"/>
</dbReference>
<sequence>MPVHLQGGSSDHEDEARIEVVPLIDIMFFLLASFMLVSLSMTHINRVKVNLPVSSSAVAENKTPPIHLAIDAYGVITWDTAVMTPSEVTDKLLAIPPTDETSVMIAADEETRHKQVMAVMDAVRAAHISKVSFETKAPNQ</sequence>
<evidence type="ECO:0000313" key="10">
    <source>
        <dbReference type="Proteomes" id="UP000603141"/>
    </source>
</evidence>
<dbReference type="PANTHER" id="PTHR30558:SF13">
    <property type="entry name" value="BIOPOLYMER TRANSPORT PROTEIN EXBD2"/>
    <property type="match status" value="1"/>
</dbReference>
<dbReference type="Pfam" id="PF02472">
    <property type="entry name" value="ExbD"/>
    <property type="match status" value="1"/>
</dbReference>
<comment type="subcellular location">
    <subcellularLocation>
        <location evidence="1">Cell membrane</location>
        <topology evidence="1">Single-pass membrane protein</topology>
    </subcellularLocation>
    <subcellularLocation>
        <location evidence="7">Cell membrane</location>
        <topology evidence="7">Single-pass type II membrane protein</topology>
    </subcellularLocation>
</comment>
<keyword evidence="4 7" id="KW-0812">Transmembrane</keyword>
<dbReference type="EMBL" id="JAENIJ010000005">
    <property type="protein sequence ID" value="MBK1881661.1"/>
    <property type="molecule type" value="Genomic_DNA"/>
</dbReference>
<dbReference type="AlphaFoldDB" id="A0A934VQ27"/>
<gene>
    <name evidence="9" type="ORF">JIN85_04505</name>
</gene>
<evidence type="ECO:0000256" key="3">
    <source>
        <dbReference type="ARBA" id="ARBA00022475"/>
    </source>
</evidence>
<proteinExistence type="inferred from homology"/>
<dbReference type="Gene3D" id="3.30.420.270">
    <property type="match status" value="1"/>
</dbReference>
<evidence type="ECO:0000256" key="8">
    <source>
        <dbReference type="SAM" id="Phobius"/>
    </source>
</evidence>
<name>A0A934VQ27_9BACT</name>
<protein>
    <submittedName>
        <fullName evidence="9">Biopolymer transporter ExbD</fullName>
    </submittedName>
</protein>
<keyword evidence="5 8" id="KW-1133">Transmembrane helix</keyword>
<accession>A0A934VQ27</accession>
<dbReference type="InterPro" id="IPR003400">
    <property type="entry name" value="ExbD"/>
</dbReference>
<keyword evidence="7" id="KW-0653">Protein transport</keyword>
<dbReference type="PANTHER" id="PTHR30558">
    <property type="entry name" value="EXBD MEMBRANE COMPONENT OF PMF-DRIVEN MACROMOLECULE IMPORT SYSTEM"/>
    <property type="match status" value="1"/>
</dbReference>
<organism evidence="9 10">
    <name type="scientific">Luteolibacter pohnpeiensis</name>
    <dbReference type="NCBI Taxonomy" id="454153"/>
    <lineage>
        <taxon>Bacteria</taxon>
        <taxon>Pseudomonadati</taxon>
        <taxon>Verrucomicrobiota</taxon>
        <taxon>Verrucomicrobiia</taxon>
        <taxon>Verrucomicrobiales</taxon>
        <taxon>Verrucomicrobiaceae</taxon>
        <taxon>Luteolibacter</taxon>
    </lineage>
</organism>
<keyword evidence="6 8" id="KW-0472">Membrane</keyword>
<evidence type="ECO:0000256" key="5">
    <source>
        <dbReference type="ARBA" id="ARBA00022989"/>
    </source>
</evidence>
<dbReference type="GO" id="GO:0005886">
    <property type="term" value="C:plasma membrane"/>
    <property type="evidence" value="ECO:0007669"/>
    <property type="project" value="UniProtKB-SubCell"/>
</dbReference>
<keyword evidence="3" id="KW-1003">Cell membrane</keyword>
<evidence type="ECO:0000256" key="1">
    <source>
        <dbReference type="ARBA" id="ARBA00004162"/>
    </source>
</evidence>
<feature type="transmembrane region" description="Helical" evidence="8">
    <location>
        <begin position="20"/>
        <end position="39"/>
    </location>
</feature>
<reference evidence="9" key="1">
    <citation type="submission" date="2021-01" db="EMBL/GenBank/DDBJ databases">
        <title>Modified the classification status of verrucomicrobia.</title>
        <authorList>
            <person name="Feng X."/>
        </authorList>
    </citation>
    <scope>NUCLEOTIDE SEQUENCE</scope>
    <source>
        <strain evidence="9">KCTC 22041</strain>
    </source>
</reference>
<keyword evidence="7" id="KW-0813">Transport</keyword>
<evidence type="ECO:0000256" key="2">
    <source>
        <dbReference type="ARBA" id="ARBA00005811"/>
    </source>
</evidence>
<keyword evidence="10" id="KW-1185">Reference proteome</keyword>